<dbReference type="EC" id="3.6.4.6" evidence="9"/>
<keyword evidence="6 9" id="KW-0547">Nucleotide-binding</keyword>
<dbReference type="SMART" id="SM01072">
    <property type="entry name" value="CDC48_2"/>
    <property type="match status" value="1"/>
</dbReference>
<keyword evidence="9" id="KW-0378">Hydrolase</keyword>
<protein>
    <recommendedName>
        <fullName evidence="9">Vesicle-fusing ATPase</fullName>
        <ecNumber evidence="9">3.6.4.6</ecNumber>
    </recommendedName>
</protein>
<evidence type="ECO:0000256" key="9">
    <source>
        <dbReference type="RuleBase" id="RU367045"/>
    </source>
</evidence>
<dbReference type="GO" id="GO:0005795">
    <property type="term" value="C:Golgi stack"/>
    <property type="evidence" value="ECO:0007669"/>
    <property type="project" value="TreeGrafter"/>
</dbReference>
<dbReference type="Gene3D" id="1.10.8.60">
    <property type="match status" value="2"/>
</dbReference>
<dbReference type="InterPro" id="IPR039812">
    <property type="entry name" value="Vesicle-fus_ATPase"/>
</dbReference>
<evidence type="ECO:0000256" key="5">
    <source>
        <dbReference type="ARBA" id="ARBA00022737"/>
    </source>
</evidence>
<dbReference type="GO" id="GO:0046872">
    <property type="term" value="F:metal ion binding"/>
    <property type="evidence" value="ECO:0007669"/>
    <property type="project" value="UniProtKB-UniRule"/>
</dbReference>
<dbReference type="Proteomes" id="UP000472277">
    <property type="component" value="Chromosome 2"/>
</dbReference>
<dbReference type="GO" id="GO:0035494">
    <property type="term" value="P:SNARE complex disassembly"/>
    <property type="evidence" value="ECO:0007669"/>
    <property type="project" value="InterPro"/>
</dbReference>
<feature type="chain" id="PRO_5025543495" description="Vesicle-fusing ATPase" evidence="10">
    <location>
        <begin position="17"/>
        <end position="752"/>
    </location>
</feature>
<dbReference type="InterPro" id="IPR027417">
    <property type="entry name" value="P-loop_NTPase"/>
</dbReference>
<dbReference type="PANTHER" id="PTHR23078">
    <property type="entry name" value="VESICULAR-FUSION PROTEIN NSF"/>
    <property type="match status" value="1"/>
</dbReference>
<dbReference type="Ensembl" id="ENSSTUT00000086649.1">
    <property type="protein sequence ID" value="ENSSTUP00000081421.1"/>
    <property type="gene ID" value="ENSSTUG00000035705.1"/>
</dbReference>
<dbReference type="FunFam" id="3.40.50.300:FF:000166">
    <property type="entry name" value="vesicle-fusing ATPase isoform X1"/>
    <property type="match status" value="1"/>
</dbReference>
<keyword evidence="5" id="KW-0677">Repeat</keyword>
<reference evidence="13" key="1">
    <citation type="submission" date="2025-08" db="UniProtKB">
        <authorList>
            <consortium name="Ensembl"/>
        </authorList>
    </citation>
    <scope>IDENTIFICATION</scope>
</reference>
<comment type="subcellular location">
    <subcellularLocation>
        <location evidence="1 9">Cytoplasm</location>
    </subcellularLocation>
</comment>
<dbReference type="Gene3D" id="3.40.50.300">
    <property type="entry name" value="P-loop containing nucleotide triphosphate hydrolases"/>
    <property type="match status" value="2"/>
</dbReference>
<dbReference type="InterPro" id="IPR041569">
    <property type="entry name" value="AAA_lid_3"/>
</dbReference>
<keyword evidence="9" id="KW-0931">ER-Golgi transport</keyword>
<comment type="function">
    <text evidence="9">Required for vesicle-mediated transport. Catalyzes the fusion of transport vesicles within the Golgi cisternae. Is also required for transport from the endoplasmic reticulum to the Golgi stack. Seems to function as a fusion protein required for the delivery of cargo proteins to all compartments of the Golgi stack independent of vesicle origin.</text>
</comment>
<organism evidence="13 14">
    <name type="scientific">Salmo trutta</name>
    <name type="common">Brown trout</name>
    <dbReference type="NCBI Taxonomy" id="8032"/>
    <lineage>
        <taxon>Eukaryota</taxon>
        <taxon>Metazoa</taxon>
        <taxon>Chordata</taxon>
        <taxon>Craniata</taxon>
        <taxon>Vertebrata</taxon>
        <taxon>Euteleostomi</taxon>
        <taxon>Actinopterygii</taxon>
        <taxon>Neopterygii</taxon>
        <taxon>Teleostei</taxon>
        <taxon>Protacanthopterygii</taxon>
        <taxon>Salmoniformes</taxon>
        <taxon>Salmonidae</taxon>
        <taxon>Salmoninae</taxon>
        <taxon>Salmo</taxon>
    </lineage>
</organism>
<dbReference type="Gene3D" id="3.10.330.10">
    <property type="match status" value="1"/>
</dbReference>
<dbReference type="Pfam" id="PF02933">
    <property type="entry name" value="CDC48_2"/>
    <property type="match status" value="1"/>
</dbReference>
<keyword evidence="10" id="KW-0732">Signal</keyword>
<dbReference type="PROSITE" id="PS00674">
    <property type="entry name" value="AAA"/>
    <property type="match status" value="1"/>
</dbReference>
<keyword evidence="8 9" id="KW-0653">Protein transport</keyword>
<dbReference type="GO" id="GO:0016887">
    <property type="term" value="F:ATP hydrolysis activity"/>
    <property type="evidence" value="ECO:0007669"/>
    <property type="project" value="InterPro"/>
</dbReference>
<dbReference type="InterPro" id="IPR004201">
    <property type="entry name" value="Cdc48_dom2"/>
</dbReference>
<evidence type="ECO:0000256" key="3">
    <source>
        <dbReference type="ARBA" id="ARBA00022448"/>
    </source>
</evidence>
<dbReference type="InterPro" id="IPR054419">
    <property type="entry name" value="NSF_ATPase_lid"/>
</dbReference>
<dbReference type="SUPFAM" id="SSF54585">
    <property type="entry name" value="Cdc48 domain 2-like"/>
    <property type="match status" value="1"/>
</dbReference>
<evidence type="ECO:0000256" key="8">
    <source>
        <dbReference type="ARBA" id="ARBA00022927"/>
    </source>
</evidence>
<dbReference type="Gene3D" id="2.40.40.20">
    <property type="match status" value="1"/>
</dbReference>
<evidence type="ECO:0000256" key="6">
    <source>
        <dbReference type="ARBA" id="ARBA00022741"/>
    </source>
</evidence>
<reference evidence="13" key="2">
    <citation type="submission" date="2025-09" db="UniProtKB">
        <authorList>
            <consortium name="Ensembl"/>
        </authorList>
    </citation>
    <scope>IDENTIFICATION</scope>
</reference>
<keyword evidence="4 9" id="KW-0963">Cytoplasm</keyword>
<name>A0A674CDW0_SALTR</name>
<dbReference type="GO" id="GO:0005524">
    <property type="term" value="F:ATP binding"/>
    <property type="evidence" value="ECO:0007669"/>
    <property type="project" value="UniProtKB-UniRule"/>
</dbReference>
<evidence type="ECO:0000256" key="1">
    <source>
        <dbReference type="ARBA" id="ARBA00004496"/>
    </source>
</evidence>
<dbReference type="CDD" id="cd19504">
    <property type="entry name" value="RecA-like_NSF-SEC18_r1-like"/>
    <property type="match status" value="1"/>
</dbReference>
<accession>A0A674CDW0</accession>
<dbReference type="GO" id="GO:0043001">
    <property type="term" value="P:Golgi to plasma membrane protein transport"/>
    <property type="evidence" value="ECO:0007669"/>
    <property type="project" value="TreeGrafter"/>
</dbReference>
<keyword evidence="9" id="KW-0460">Magnesium</keyword>
<dbReference type="SUPFAM" id="SSF50692">
    <property type="entry name" value="ADC-like"/>
    <property type="match status" value="1"/>
</dbReference>
<comment type="catalytic activity">
    <reaction evidence="9">
        <text>ATP + H2O = ADP + phosphate + H(+)</text>
        <dbReference type="Rhea" id="RHEA:13065"/>
        <dbReference type="ChEBI" id="CHEBI:15377"/>
        <dbReference type="ChEBI" id="CHEBI:15378"/>
        <dbReference type="ChEBI" id="CHEBI:30616"/>
        <dbReference type="ChEBI" id="CHEBI:43474"/>
        <dbReference type="ChEBI" id="CHEBI:456216"/>
        <dbReference type="EC" id="3.6.4.6"/>
    </reaction>
</comment>
<dbReference type="AlphaFoldDB" id="A0A674CDW0"/>
<keyword evidence="9" id="KW-0479">Metal-binding</keyword>
<comment type="cofactor">
    <cofactor evidence="9">
        <name>Mg(2+)</name>
        <dbReference type="ChEBI" id="CHEBI:18420"/>
    </cofactor>
    <text evidence="9">Binds 1 Mg(2+) ion per subunit.</text>
</comment>
<dbReference type="InterPro" id="IPR029067">
    <property type="entry name" value="CDC48_domain_2-like_sf"/>
</dbReference>
<dbReference type="FunFam" id="3.40.50.300:FF:000187">
    <property type="entry name" value="Vesicular-fusion ATPase SEC18"/>
    <property type="match status" value="1"/>
</dbReference>
<dbReference type="InterPro" id="IPR003959">
    <property type="entry name" value="ATPase_AAA_core"/>
</dbReference>
<dbReference type="InterPro" id="IPR003960">
    <property type="entry name" value="ATPase_AAA_CS"/>
</dbReference>
<keyword evidence="14" id="KW-1185">Reference proteome</keyword>
<comment type="similarity">
    <text evidence="2 9">Belongs to the AAA ATPase family.</text>
</comment>
<sequence>MLAWTWLSIQILPVKKGTWFLTLQAGRCPTDELSLTNCAVVSEKESQFEHHVTVRTTPTHKFVFTVKTHQSVVPGTIAFSLPQVGATIMSKQCVGTMIVEIDFLQKKSVDSSPYDSDKMAAEFIQHFNSQAFSVGQQLVFSFCDKLFGLLIKDIEAMDPSILKGDAVSGKKHNIDIGLLLGNSQVVFEKAESSSLTLIGKSKTRESRQSIINPDWNFERMGIGGLDKEFSDIFRRAFASRVFPPDIVEQMGCKHVKGILLFGPPGCGKTLMARQIGKMLNAREPKVVNGPEILNKYVGESEANIRKLFADAEDEQKRLGANSGLHIIIFDEIDAICKQRGSMAGSTGVHDTVVNQLLSKIDGVEQLNNILVIGMTNRPDLIDEALLRPGRLEVKMEIGLPDEKGRVQILNIHTAKMRQFNLLGSDVDVSELAAETKNYSGAELEGLVRAAQSTAMNRHIKASATVEVDLEKAVNLQVHRDDFLASLDNDIKPAFGTNSEDYASYIMNGIIKWGDPVTAVLDDGELLVQQTKNSDRTPLVSVLLEGPPNSGKTALAAKIAEESQFPFIKICSPDKMIGHSEIAKCQAIKKVRKGLHTHTCVSTCVLTTLIPLYYVPIGPRFSNLVLQALLVLLKKPPPKGRKLLIIGTTSRKDVLQEMEMLDAFSTTIHIPNISRGEQLVEALEMLGSFQEKERAAIAKAVKSQAVWIGIKKLTMVIEMAVQVRETNPRVVTLLGPVQKQPHRGVHVFVIAQC</sequence>
<evidence type="ECO:0000259" key="12">
    <source>
        <dbReference type="SMART" id="SM01072"/>
    </source>
</evidence>
<gene>
    <name evidence="13" type="primary">LOC115158457</name>
</gene>
<dbReference type="GeneTree" id="ENSGT00530000064085"/>
<dbReference type="Pfam" id="PF21964">
    <property type="entry name" value="NSF_ATPase_lid"/>
    <property type="match status" value="1"/>
</dbReference>
<evidence type="ECO:0000256" key="7">
    <source>
        <dbReference type="ARBA" id="ARBA00022840"/>
    </source>
</evidence>
<proteinExistence type="inferred from homology"/>
<evidence type="ECO:0000256" key="10">
    <source>
        <dbReference type="SAM" id="SignalP"/>
    </source>
</evidence>
<dbReference type="InterPro" id="IPR003593">
    <property type="entry name" value="AAA+_ATPase"/>
</dbReference>
<feature type="signal peptide" evidence="10">
    <location>
        <begin position="1"/>
        <end position="16"/>
    </location>
</feature>
<dbReference type="SUPFAM" id="SSF52540">
    <property type="entry name" value="P-loop containing nucleoside triphosphate hydrolases"/>
    <property type="match status" value="2"/>
</dbReference>
<feature type="domain" description="AAA+ ATPase" evidence="11">
    <location>
        <begin position="254"/>
        <end position="401"/>
    </location>
</feature>
<evidence type="ECO:0000313" key="14">
    <source>
        <dbReference type="Proteomes" id="UP000472277"/>
    </source>
</evidence>
<keyword evidence="3 9" id="KW-0813">Transport</keyword>
<dbReference type="FunFam" id="3.10.330.10:FF:000003">
    <property type="entry name" value="vesicle-fusing ATPase isoform X1"/>
    <property type="match status" value="1"/>
</dbReference>
<evidence type="ECO:0000256" key="4">
    <source>
        <dbReference type="ARBA" id="ARBA00022490"/>
    </source>
</evidence>
<dbReference type="Pfam" id="PF17862">
    <property type="entry name" value="AAA_lid_3"/>
    <property type="match status" value="1"/>
</dbReference>
<feature type="domain" description="AAA+ ATPase" evidence="11">
    <location>
        <begin position="537"/>
        <end position="673"/>
    </location>
</feature>
<dbReference type="FunFam" id="1.10.8.60:FF:000026">
    <property type="entry name" value="vesicle-fusing ATPase isoform X1"/>
    <property type="match status" value="1"/>
</dbReference>
<keyword evidence="7 9" id="KW-0067">ATP-binding</keyword>
<feature type="domain" description="CDC48" evidence="12">
    <location>
        <begin position="113"/>
        <end position="185"/>
    </location>
</feature>
<evidence type="ECO:0000259" key="11">
    <source>
        <dbReference type="SMART" id="SM00382"/>
    </source>
</evidence>
<evidence type="ECO:0000313" key="13">
    <source>
        <dbReference type="Ensembl" id="ENSSTUP00000081421.1"/>
    </source>
</evidence>
<dbReference type="InterPro" id="IPR009010">
    <property type="entry name" value="Asp_de-COase-like_dom_sf"/>
</dbReference>
<dbReference type="GO" id="GO:0006891">
    <property type="term" value="P:intra-Golgi vesicle-mediated transport"/>
    <property type="evidence" value="ECO:0007669"/>
    <property type="project" value="TreeGrafter"/>
</dbReference>
<dbReference type="Pfam" id="PF00004">
    <property type="entry name" value="AAA"/>
    <property type="match status" value="2"/>
</dbReference>
<dbReference type="PANTHER" id="PTHR23078:SF3">
    <property type="entry name" value="VESICLE-FUSING ATPASE"/>
    <property type="match status" value="1"/>
</dbReference>
<evidence type="ECO:0000256" key="2">
    <source>
        <dbReference type="ARBA" id="ARBA00006914"/>
    </source>
</evidence>
<dbReference type="SMART" id="SM00382">
    <property type="entry name" value="AAA"/>
    <property type="match status" value="2"/>
</dbReference>